<sequence length="80" mass="9413">EEEKVEIFTCYIKNYKNKREARGQYKVLYPNRPTPLENTFRSTYLPKGSYLHYKCGMSIITVTSGEYRNNDVVDRVVVTP</sequence>
<protein>
    <submittedName>
        <fullName evidence="1">Uncharacterized protein</fullName>
    </submittedName>
</protein>
<accession>A0AAV8VGQ8</accession>
<reference evidence="1 2" key="1">
    <citation type="journal article" date="2023" name="Insect Mol. Biol.">
        <title>Genome sequencing provides insights into the evolution of gene families encoding plant cell wall-degrading enzymes in longhorned beetles.</title>
        <authorList>
            <person name="Shin N.R."/>
            <person name="Okamura Y."/>
            <person name="Kirsch R."/>
            <person name="Pauchet Y."/>
        </authorList>
    </citation>
    <scope>NUCLEOTIDE SEQUENCE [LARGE SCALE GENOMIC DNA]</scope>
    <source>
        <strain evidence="1">EAD_L_NR</strain>
    </source>
</reference>
<dbReference type="Proteomes" id="UP001159042">
    <property type="component" value="Unassembled WGS sequence"/>
</dbReference>
<keyword evidence="2" id="KW-1185">Reference proteome</keyword>
<proteinExistence type="predicted"/>
<evidence type="ECO:0000313" key="1">
    <source>
        <dbReference type="EMBL" id="KAJ8913305.1"/>
    </source>
</evidence>
<dbReference type="EMBL" id="JANEYG010000097">
    <property type="protein sequence ID" value="KAJ8913305.1"/>
    <property type="molecule type" value="Genomic_DNA"/>
</dbReference>
<name>A0AAV8VGQ8_9CUCU</name>
<feature type="non-terminal residue" evidence="1">
    <location>
        <position position="1"/>
    </location>
</feature>
<dbReference type="AlphaFoldDB" id="A0AAV8VGQ8"/>
<evidence type="ECO:0000313" key="2">
    <source>
        <dbReference type="Proteomes" id="UP001159042"/>
    </source>
</evidence>
<organism evidence="1 2">
    <name type="scientific">Exocentrus adspersus</name>
    <dbReference type="NCBI Taxonomy" id="1586481"/>
    <lineage>
        <taxon>Eukaryota</taxon>
        <taxon>Metazoa</taxon>
        <taxon>Ecdysozoa</taxon>
        <taxon>Arthropoda</taxon>
        <taxon>Hexapoda</taxon>
        <taxon>Insecta</taxon>
        <taxon>Pterygota</taxon>
        <taxon>Neoptera</taxon>
        <taxon>Endopterygota</taxon>
        <taxon>Coleoptera</taxon>
        <taxon>Polyphaga</taxon>
        <taxon>Cucujiformia</taxon>
        <taxon>Chrysomeloidea</taxon>
        <taxon>Cerambycidae</taxon>
        <taxon>Lamiinae</taxon>
        <taxon>Acanthocinini</taxon>
        <taxon>Exocentrus</taxon>
    </lineage>
</organism>
<gene>
    <name evidence="1" type="ORF">NQ315_010972</name>
</gene>
<comment type="caution">
    <text evidence="1">The sequence shown here is derived from an EMBL/GenBank/DDBJ whole genome shotgun (WGS) entry which is preliminary data.</text>
</comment>